<accession>A0A8H6FBN7</accession>
<keyword evidence="2" id="KW-1185">Reference proteome</keyword>
<organism evidence="1 2">
    <name type="scientific">Letharia lupina</name>
    <dbReference type="NCBI Taxonomy" id="560253"/>
    <lineage>
        <taxon>Eukaryota</taxon>
        <taxon>Fungi</taxon>
        <taxon>Dikarya</taxon>
        <taxon>Ascomycota</taxon>
        <taxon>Pezizomycotina</taxon>
        <taxon>Lecanoromycetes</taxon>
        <taxon>OSLEUM clade</taxon>
        <taxon>Lecanoromycetidae</taxon>
        <taxon>Lecanorales</taxon>
        <taxon>Lecanorineae</taxon>
        <taxon>Parmeliaceae</taxon>
        <taxon>Letharia</taxon>
    </lineage>
</organism>
<gene>
    <name evidence="1" type="ORF">HO133_001541</name>
</gene>
<evidence type="ECO:0000313" key="2">
    <source>
        <dbReference type="Proteomes" id="UP000593566"/>
    </source>
</evidence>
<proteinExistence type="predicted"/>
<dbReference type="RefSeq" id="XP_037151890.1">
    <property type="nucleotide sequence ID" value="XM_037292471.1"/>
</dbReference>
<dbReference type="AlphaFoldDB" id="A0A8H6FBN7"/>
<evidence type="ECO:0000313" key="1">
    <source>
        <dbReference type="EMBL" id="KAF6222455.1"/>
    </source>
</evidence>
<reference evidence="1 2" key="1">
    <citation type="journal article" date="2020" name="Genomics">
        <title>Complete, high-quality genomes from long-read metagenomic sequencing of two wolf lichen thalli reveals enigmatic genome architecture.</title>
        <authorList>
            <person name="McKenzie S.K."/>
            <person name="Walston R.F."/>
            <person name="Allen J.L."/>
        </authorList>
    </citation>
    <scope>NUCLEOTIDE SEQUENCE [LARGE SCALE GENOMIC DNA]</scope>
    <source>
        <strain evidence="1">WasteWater1</strain>
    </source>
</reference>
<dbReference type="Proteomes" id="UP000593566">
    <property type="component" value="Unassembled WGS sequence"/>
</dbReference>
<sequence length="234" mass="27104">MTDANPIYVNAFLPGRTPVAKHVLSDLLRQHDTPTQRFMIPALMNLYLEQRKEKMIEPSDRRRADEVVIYQQMMIWQSDPPTNRLDALHFTILANQYIKSLQQHGNLGLRLKANSHWIFSNIAYRLRPGQPNRFLWGDEQTSDEIDPLVGLSPKLLDIYAAVTWELQVIQPVSIQRKGLLERLTGMRQHMSHLMPLSGRKIQILADGASAYLHAAYVYVLCRYHRKVLPTILDR</sequence>
<dbReference type="EMBL" id="JACCJB010000012">
    <property type="protein sequence ID" value="KAF6222455.1"/>
    <property type="molecule type" value="Genomic_DNA"/>
</dbReference>
<dbReference type="GeneID" id="59329957"/>
<name>A0A8H6FBN7_9LECA</name>
<protein>
    <submittedName>
        <fullName evidence="1">Uncharacterized protein</fullName>
    </submittedName>
</protein>
<comment type="caution">
    <text evidence="1">The sequence shown here is derived from an EMBL/GenBank/DDBJ whole genome shotgun (WGS) entry which is preliminary data.</text>
</comment>